<dbReference type="EMBL" id="CP088156">
    <property type="protein sequence ID" value="UFZ08003.1"/>
    <property type="molecule type" value="Genomic_DNA"/>
</dbReference>
<dbReference type="Pfam" id="PF19443">
    <property type="entry name" value="DAHL"/>
    <property type="match status" value="1"/>
</dbReference>
<dbReference type="EC" id="2.7.13.3" evidence="2"/>
<dbReference type="InterPro" id="IPR004358">
    <property type="entry name" value="Sig_transdc_His_kin-like_C"/>
</dbReference>
<gene>
    <name evidence="8" type="ORF">LQG66_17635</name>
</gene>
<feature type="domain" description="Histidine kinase" evidence="6">
    <location>
        <begin position="457"/>
        <end position="678"/>
    </location>
</feature>
<organism evidence="8 9">
    <name type="scientific">Bradyrhizobium ontarionense</name>
    <dbReference type="NCBI Taxonomy" id="2898149"/>
    <lineage>
        <taxon>Bacteria</taxon>
        <taxon>Pseudomonadati</taxon>
        <taxon>Pseudomonadota</taxon>
        <taxon>Alphaproteobacteria</taxon>
        <taxon>Hyphomicrobiales</taxon>
        <taxon>Nitrobacteraceae</taxon>
        <taxon>Bradyrhizobium</taxon>
    </lineage>
</organism>
<sequence>MRPGWAAAIVAVLLYVLTWLSLQALNPQAERFDRAFTELNRFGMIENALYRHVFTARVGVLRNYDPLVDDINALHDSLQKLQETQSTDAAAAAIVNRLVASVESQEELVEHFKTQNALLQNSLAFFGRFGGQPHTSELDPAISSAVAAVLRLALDTSPPTVSNVRDRLDELERQAREADLSDSTDALLAHGRLLNRLLPSVDNILKSLHGLSQTWQQDQLRATLLNQQTASRASARRYRVLLYVTSLVIVAFLVYLGLLLKSHARALRRRAEFEHIIARISMRFINAAPQELGGEIDGALADMCGFIGPDRAYFVMTSPTPRVRVWQRPGIEFPPDWPARAPELAMQLGVDTNGTVQIPRVGRMPMGEAKTLCMSLGLGGWACATREADDGITAALGFDAVGRPCQAKQGELPLLRMALDSIVLAVERQSMEQERSRLEVRLQQAQRMEQIGFFTSGIAHNFNNILGGILGHSEVIEEHVGSDAKLVRNLGAIRRNAERARDLIDQILLFGRARNAGSKALSIGALVAESALLLEVSLPDDIDLVIRQPSTAAIVAGEHVTLQQVILNLCRNAANAMPDGGRIEIATELHEVTTQRTFSQESVPPGPYVCIAITDTGHGIESHLLERIFEPFFTTRPSGNGLGLATVREIVREHGGGLNVQSTAGEGTRFEIWLPRVSAAAPASTRHIGLPKGNGETVLLVAHSNPSVLRDEELLAALGYEPVGFSSPEAALAAARVRADCFDMIVVGHCDSGSASLQTAAALHDALPRVPIVLATKAAIEIGADTLVAAGIFDVVRWPLVAEEIAITLASGSERNNVGPPAAERYLTPRRSPLH</sequence>
<feature type="transmembrane region" description="Helical" evidence="5">
    <location>
        <begin position="240"/>
        <end position="260"/>
    </location>
</feature>
<name>A0ABY3RMH3_9BRAD</name>
<keyword evidence="5" id="KW-1133">Transmembrane helix</keyword>
<dbReference type="Gene3D" id="3.30.565.10">
    <property type="entry name" value="Histidine kinase-like ATPase, C-terminal domain"/>
    <property type="match status" value="1"/>
</dbReference>
<keyword evidence="9" id="KW-1185">Reference proteome</keyword>
<dbReference type="CDD" id="cd00082">
    <property type="entry name" value="HisKA"/>
    <property type="match status" value="1"/>
</dbReference>
<dbReference type="PANTHER" id="PTHR43065:SF42">
    <property type="entry name" value="TWO-COMPONENT SENSOR PPRA"/>
    <property type="match status" value="1"/>
</dbReference>
<protein>
    <recommendedName>
        <fullName evidence="2">histidine kinase</fullName>
        <ecNumber evidence="2">2.7.13.3</ecNumber>
    </recommendedName>
</protein>
<dbReference type="SUPFAM" id="SSF52172">
    <property type="entry name" value="CheY-like"/>
    <property type="match status" value="1"/>
</dbReference>
<evidence type="ECO:0000313" key="9">
    <source>
        <dbReference type="Proteomes" id="UP001431010"/>
    </source>
</evidence>
<evidence type="ECO:0000256" key="2">
    <source>
        <dbReference type="ARBA" id="ARBA00012438"/>
    </source>
</evidence>
<dbReference type="InterPro" id="IPR003594">
    <property type="entry name" value="HATPase_dom"/>
</dbReference>
<evidence type="ECO:0000259" key="6">
    <source>
        <dbReference type="PROSITE" id="PS50109"/>
    </source>
</evidence>
<dbReference type="InterPro" id="IPR036890">
    <property type="entry name" value="HATPase_C_sf"/>
</dbReference>
<comment type="catalytic activity">
    <reaction evidence="1">
        <text>ATP + protein L-histidine = ADP + protein N-phospho-L-histidine.</text>
        <dbReference type="EC" id="2.7.13.3"/>
    </reaction>
</comment>
<accession>A0ABY3RMH3</accession>
<dbReference type="PRINTS" id="PR00344">
    <property type="entry name" value="BCTRLSENSOR"/>
</dbReference>
<dbReference type="PROSITE" id="PS50110">
    <property type="entry name" value="RESPONSE_REGULATORY"/>
    <property type="match status" value="1"/>
</dbReference>
<dbReference type="InterPro" id="IPR001789">
    <property type="entry name" value="Sig_transdc_resp-reg_receiver"/>
</dbReference>
<dbReference type="PROSITE" id="PS50109">
    <property type="entry name" value="HIS_KIN"/>
    <property type="match status" value="1"/>
</dbReference>
<dbReference type="InterPro" id="IPR011006">
    <property type="entry name" value="CheY-like_superfamily"/>
</dbReference>
<evidence type="ECO:0000256" key="5">
    <source>
        <dbReference type="SAM" id="Phobius"/>
    </source>
</evidence>
<dbReference type="SMART" id="SM00387">
    <property type="entry name" value="HATPase_c"/>
    <property type="match status" value="1"/>
</dbReference>
<dbReference type="Gene3D" id="3.40.50.2300">
    <property type="match status" value="1"/>
</dbReference>
<dbReference type="Gene3D" id="1.10.287.130">
    <property type="match status" value="1"/>
</dbReference>
<keyword evidence="3" id="KW-0597">Phosphoprotein</keyword>
<dbReference type="RefSeq" id="WP_231327452.1">
    <property type="nucleotide sequence ID" value="NZ_CP088156.1"/>
</dbReference>
<dbReference type="InterPro" id="IPR045812">
    <property type="entry name" value="DAHL"/>
</dbReference>
<evidence type="ECO:0000256" key="3">
    <source>
        <dbReference type="ARBA" id="ARBA00022553"/>
    </source>
</evidence>
<dbReference type="InterPro" id="IPR003661">
    <property type="entry name" value="HisK_dim/P_dom"/>
</dbReference>
<dbReference type="NCBIfam" id="NF010411">
    <property type="entry name" value="PRK13837.1"/>
    <property type="match status" value="1"/>
</dbReference>
<dbReference type="SUPFAM" id="SSF55874">
    <property type="entry name" value="ATPase domain of HSP90 chaperone/DNA topoisomerase II/histidine kinase"/>
    <property type="match status" value="1"/>
</dbReference>
<feature type="domain" description="Response regulatory" evidence="7">
    <location>
        <begin position="697"/>
        <end position="813"/>
    </location>
</feature>
<dbReference type="Pfam" id="PF00512">
    <property type="entry name" value="HisKA"/>
    <property type="match status" value="1"/>
</dbReference>
<comment type="caution">
    <text evidence="4">Lacks conserved residue(s) required for the propagation of feature annotation.</text>
</comment>
<dbReference type="InterPro" id="IPR005467">
    <property type="entry name" value="His_kinase_dom"/>
</dbReference>
<keyword evidence="5" id="KW-0812">Transmembrane</keyword>
<keyword evidence="5" id="KW-0472">Membrane</keyword>
<evidence type="ECO:0000313" key="8">
    <source>
        <dbReference type="EMBL" id="UFZ08003.1"/>
    </source>
</evidence>
<evidence type="ECO:0000256" key="4">
    <source>
        <dbReference type="PROSITE-ProRule" id="PRU00169"/>
    </source>
</evidence>
<dbReference type="InterPro" id="IPR036097">
    <property type="entry name" value="HisK_dim/P_sf"/>
</dbReference>
<evidence type="ECO:0000259" key="7">
    <source>
        <dbReference type="PROSITE" id="PS50110"/>
    </source>
</evidence>
<dbReference type="SUPFAM" id="SSF47384">
    <property type="entry name" value="Homodimeric domain of signal transducing histidine kinase"/>
    <property type="match status" value="1"/>
</dbReference>
<dbReference type="PANTHER" id="PTHR43065">
    <property type="entry name" value="SENSOR HISTIDINE KINASE"/>
    <property type="match status" value="1"/>
</dbReference>
<dbReference type="Proteomes" id="UP001431010">
    <property type="component" value="Chromosome"/>
</dbReference>
<dbReference type="Pfam" id="PF02518">
    <property type="entry name" value="HATPase_c"/>
    <property type="match status" value="1"/>
</dbReference>
<evidence type="ECO:0000256" key="1">
    <source>
        <dbReference type="ARBA" id="ARBA00000085"/>
    </source>
</evidence>
<dbReference type="SMART" id="SM00388">
    <property type="entry name" value="HisKA"/>
    <property type="match status" value="1"/>
</dbReference>
<proteinExistence type="predicted"/>
<reference evidence="8" key="1">
    <citation type="journal article" date="2024" name="Antonie Van Leeuwenhoek">
        <title>Bradyrhizobium ontarionense sp. nov., a novel bacterial symbiont isolated from Aeschynomene indica (Indian jointvetch), harbours photosynthesis, nitrogen fixation and nitrous oxide (N2O) reductase genes.</title>
        <authorList>
            <person name="Bromfield E.S.P."/>
            <person name="Cloutier S."/>
        </authorList>
    </citation>
    <scope>NUCLEOTIDE SEQUENCE</scope>
    <source>
        <strain evidence="8">A19</strain>
    </source>
</reference>